<dbReference type="Proteomes" id="UP001595884">
    <property type="component" value="Unassembled WGS sequence"/>
</dbReference>
<gene>
    <name evidence="2" type="ORF">ACFO7V_10180</name>
</gene>
<feature type="region of interest" description="Disordered" evidence="1">
    <location>
        <begin position="1"/>
        <end position="45"/>
    </location>
</feature>
<dbReference type="EMBL" id="JBHSHE010000042">
    <property type="protein sequence ID" value="MFC4716505.1"/>
    <property type="molecule type" value="Genomic_DNA"/>
</dbReference>
<feature type="compositionally biased region" description="Basic and acidic residues" evidence="1">
    <location>
        <begin position="1"/>
        <end position="10"/>
    </location>
</feature>
<proteinExistence type="predicted"/>
<reference evidence="3" key="1">
    <citation type="journal article" date="2019" name="Int. J. Syst. Evol. Microbiol.">
        <title>The Global Catalogue of Microorganisms (GCM) 10K type strain sequencing project: providing services to taxonomists for standard genome sequencing and annotation.</title>
        <authorList>
            <consortium name="The Broad Institute Genomics Platform"/>
            <consortium name="The Broad Institute Genome Sequencing Center for Infectious Disease"/>
            <person name="Wu L."/>
            <person name="Ma J."/>
        </authorList>
    </citation>
    <scope>NUCLEOTIDE SEQUENCE [LARGE SCALE GENOMIC DNA]</scope>
    <source>
        <strain evidence="3">CGMCC 1.12849</strain>
    </source>
</reference>
<protein>
    <submittedName>
        <fullName evidence="2">Uncharacterized protein</fullName>
    </submittedName>
</protein>
<evidence type="ECO:0000313" key="2">
    <source>
        <dbReference type="EMBL" id="MFC4716505.1"/>
    </source>
</evidence>
<organism evidence="2 3">
    <name type="scientific">Glutamicibacter bergerei</name>
    <dbReference type="NCBI Taxonomy" id="256702"/>
    <lineage>
        <taxon>Bacteria</taxon>
        <taxon>Bacillati</taxon>
        <taxon>Actinomycetota</taxon>
        <taxon>Actinomycetes</taxon>
        <taxon>Micrococcales</taxon>
        <taxon>Micrococcaceae</taxon>
        <taxon>Glutamicibacter</taxon>
    </lineage>
</organism>
<comment type="caution">
    <text evidence="2">The sequence shown here is derived from an EMBL/GenBank/DDBJ whole genome shotgun (WGS) entry which is preliminary data.</text>
</comment>
<sequence>MLRQSHETRKGNPSGLSPRAHRLIQSQHQTPSERRTPTDHRLGTYTVPRRRASEYQLASFRILERIWPLCGDPCGKYLAATISEDIKCRERFDEFGKLSVLLTDEVKAELQCMSAATMNRHPKQFLDAR</sequence>
<accession>A0ABV9MMV4</accession>
<feature type="compositionally biased region" description="Basic and acidic residues" evidence="1">
    <location>
        <begin position="31"/>
        <end position="42"/>
    </location>
</feature>
<evidence type="ECO:0000313" key="3">
    <source>
        <dbReference type="Proteomes" id="UP001595884"/>
    </source>
</evidence>
<name>A0ABV9MMV4_9MICC</name>
<evidence type="ECO:0000256" key="1">
    <source>
        <dbReference type="SAM" id="MobiDB-lite"/>
    </source>
</evidence>
<dbReference type="RefSeq" id="WP_346059518.1">
    <property type="nucleotide sequence ID" value="NZ_BAAAVQ010000047.1"/>
</dbReference>
<keyword evidence="3" id="KW-1185">Reference proteome</keyword>